<proteinExistence type="predicted"/>
<dbReference type="Pfam" id="PF00293">
    <property type="entry name" value="NUDIX"/>
    <property type="match status" value="1"/>
</dbReference>
<evidence type="ECO:0000313" key="4">
    <source>
        <dbReference type="EMBL" id="QHT93331.1"/>
    </source>
</evidence>
<dbReference type="GO" id="GO:0016787">
    <property type="term" value="F:hydrolase activity"/>
    <property type="evidence" value="ECO:0007669"/>
    <property type="project" value="UniProtKB-KW"/>
</dbReference>
<dbReference type="InterPro" id="IPR015797">
    <property type="entry name" value="NUDIX_hydrolase-like_dom_sf"/>
</dbReference>
<dbReference type="InterPro" id="IPR020084">
    <property type="entry name" value="NUDIX_hydrolase_CS"/>
</dbReference>
<dbReference type="SUPFAM" id="SSF55811">
    <property type="entry name" value="Nudix"/>
    <property type="match status" value="1"/>
</dbReference>
<accession>A0A6C0IJC0</accession>
<dbReference type="EMBL" id="MN740207">
    <property type="protein sequence ID" value="QHT93331.1"/>
    <property type="molecule type" value="Genomic_DNA"/>
</dbReference>
<reference evidence="4" key="1">
    <citation type="journal article" date="2020" name="Nature">
        <title>Giant virus diversity and host interactions through global metagenomics.</title>
        <authorList>
            <person name="Schulz F."/>
            <person name="Roux S."/>
            <person name="Paez-Espino D."/>
            <person name="Jungbluth S."/>
            <person name="Walsh D.A."/>
            <person name="Denef V.J."/>
            <person name="McMahon K.D."/>
            <person name="Konstantinidis K.T."/>
            <person name="Eloe-Fadrosh E.A."/>
            <person name="Kyrpides N.C."/>
            <person name="Woyke T."/>
        </authorList>
    </citation>
    <scope>NUCLEOTIDE SEQUENCE</scope>
    <source>
        <strain evidence="4">GVMAG-M-3300024252-29</strain>
    </source>
</reference>
<dbReference type="AlphaFoldDB" id="A0A6C0IJC0"/>
<dbReference type="InterPro" id="IPR000086">
    <property type="entry name" value="NUDIX_hydrolase_dom"/>
</dbReference>
<sequence length="293" mass="34726">MSNTATYGSDNDNDALDTPTFFNFSSDEYSNQTTTCSNCGKIGHLFYQCKLPITSYGILLFRFTENIPEYLLIRRKDSFGYIDFIRGKYSLSNIYQIQKSIDEMCLVEKQRIINNTFDVLWRELWGVNSTLMYKSEEISSSKKFETLTNGILVNDKVVTLKDLVDRSTTSWQEQEWEFPKGRRNYKENDMECAFREFEEETGISKRNIQIIENVIPYEEYFVGSNFKSYKHKFYLAYTSCNDIALDKIQRTEVSKMEWLTLDKCMQHIRPYNLEKKTILENVDKMLKRYSFYS</sequence>
<name>A0A6C0IJC0_9ZZZZ</name>
<dbReference type="PROSITE" id="PS00893">
    <property type="entry name" value="NUDIX_BOX"/>
    <property type="match status" value="1"/>
</dbReference>
<keyword evidence="1" id="KW-0378">Hydrolase</keyword>
<dbReference type="GO" id="GO:0003676">
    <property type="term" value="F:nucleic acid binding"/>
    <property type="evidence" value="ECO:0007669"/>
    <property type="project" value="InterPro"/>
</dbReference>
<dbReference type="PROSITE" id="PS50158">
    <property type="entry name" value="ZF_CCHC"/>
    <property type="match status" value="1"/>
</dbReference>
<dbReference type="Gene3D" id="3.90.79.10">
    <property type="entry name" value="Nucleoside Triphosphate Pyrophosphohydrolase"/>
    <property type="match status" value="1"/>
</dbReference>
<evidence type="ECO:0000259" key="2">
    <source>
        <dbReference type="PROSITE" id="PS50158"/>
    </source>
</evidence>
<dbReference type="GO" id="GO:0005737">
    <property type="term" value="C:cytoplasm"/>
    <property type="evidence" value="ECO:0007669"/>
    <property type="project" value="TreeGrafter"/>
</dbReference>
<protein>
    <recommendedName>
        <fullName evidence="5">Nudix hydrolase domain-containing protein</fullName>
    </recommendedName>
</protein>
<evidence type="ECO:0000259" key="3">
    <source>
        <dbReference type="PROSITE" id="PS51462"/>
    </source>
</evidence>
<feature type="domain" description="CCHC-type" evidence="2">
    <location>
        <begin position="36"/>
        <end position="50"/>
    </location>
</feature>
<organism evidence="4">
    <name type="scientific">viral metagenome</name>
    <dbReference type="NCBI Taxonomy" id="1070528"/>
    <lineage>
        <taxon>unclassified sequences</taxon>
        <taxon>metagenomes</taxon>
        <taxon>organismal metagenomes</taxon>
    </lineage>
</organism>
<evidence type="ECO:0008006" key="5">
    <source>
        <dbReference type="Google" id="ProtNLM"/>
    </source>
</evidence>
<feature type="domain" description="Nudix hydrolase" evidence="3">
    <location>
        <begin position="51"/>
        <end position="284"/>
    </location>
</feature>
<dbReference type="PANTHER" id="PTHR23114:SF17">
    <property type="entry name" value="M7GPPPN-MRNA HYDROLASE"/>
    <property type="match status" value="1"/>
</dbReference>
<dbReference type="GO" id="GO:0008270">
    <property type="term" value="F:zinc ion binding"/>
    <property type="evidence" value="ECO:0007669"/>
    <property type="project" value="InterPro"/>
</dbReference>
<evidence type="ECO:0000256" key="1">
    <source>
        <dbReference type="ARBA" id="ARBA00022801"/>
    </source>
</evidence>
<dbReference type="PANTHER" id="PTHR23114">
    <property type="entry name" value="M7GPPPN-MRNA HYDROLASE"/>
    <property type="match status" value="1"/>
</dbReference>
<dbReference type="InterPro" id="IPR001878">
    <property type="entry name" value="Znf_CCHC"/>
</dbReference>
<dbReference type="PROSITE" id="PS51462">
    <property type="entry name" value="NUDIX"/>
    <property type="match status" value="1"/>
</dbReference>